<keyword evidence="2" id="KW-0255">Endonuclease</keyword>
<dbReference type="Proteomes" id="UP001064933">
    <property type="component" value="Chromosome"/>
</dbReference>
<dbReference type="EMBL" id="CP104562">
    <property type="protein sequence ID" value="UXH78758.1"/>
    <property type="molecule type" value="Genomic_DNA"/>
</dbReference>
<reference evidence="2" key="1">
    <citation type="submission" date="2022-10" db="EMBL/GenBank/DDBJ databases">
        <title>Characterization and whole genome sequencing of a new Roseateles species, isolated from fresh water.</title>
        <authorList>
            <person name="Guliayeva D.Y."/>
            <person name="Akhremchuk A.E."/>
            <person name="Sikolenko M.A."/>
            <person name="Valentovich L.N."/>
            <person name="Sidarenka A.V."/>
        </authorList>
    </citation>
    <scope>NUCLEOTIDE SEQUENCE</scope>
    <source>
        <strain evidence="2">BIM B-1768</strain>
    </source>
</reference>
<dbReference type="GO" id="GO:0004519">
    <property type="term" value="F:endonuclease activity"/>
    <property type="evidence" value="ECO:0007669"/>
    <property type="project" value="UniProtKB-KW"/>
</dbReference>
<proteinExistence type="predicted"/>
<feature type="domain" description="HNH" evidence="1">
    <location>
        <begin position="38"/>
        <end position="84"/>
    </location>
</feature>
<accession>A0ABY6B0Q7</accession>
<organism evidence="2 3">
    <name type="scientific">Roseateles amylovorans</name>
    <dbReference type="NCBI Taxonomy" id="2978473"/>
    <lineage>
        <taxon>Bacteria</taxon>
        <taxon>Pseudomonadati</taxon>
        <taxon>Pseudomonadota</taxon>
        <taxon>Betaproteobacteria</taxon>
        <taxon>Burkholderiales</taxon>
        <taxon>Sphaerotilaceae</taxon>
        <taxon>Roseateles</taxon>
    </lineage>
</organism>
<name>A0ABY6B0Q7_9BURK</name>
<keyword evidence="2" id="KW-0378">Hydrolase</keyword>
<gene>
    <name evidence="2" type="ORF">N4261_02100</name>
</gene>
<dbReference type="RefSeq" id="WP_261758589.1">
    <property type="nucleotide sequence ID" value="NZ_CP104562.2"/>
</dbReference>
<dbReference type="Gene3D" id="1.10.30.50">
    <property type="match status" value="1"/>
</dbReference>
<evidence type="ECO:0000259" key="1">
    <source>
        <dbReference type="Pfam" id="PF01844"/>
    </source>
</evidence>
<dbReference type="Pfam" id="PF01844">
    <property type="entry name" value="HNH"/>
    <property type="match status" value="1"/>
</dbReference>
<sequence>MRAVDKGPPPVQADGQPVEMASYQDAADHLKRRLGRYCSFCERPVPVGLAVEHKWPRLHFPELERAWENLLLGCMNCNSHKGTRHVAVGGVMFPDTHDTFAAFEYIESGRIRPRPTLADAAPAAALLDLVGLSREPQQLSTADHRWDDRLETWALACQSRDDLAANDSPLVRAAILRTAVARGGFSIWMAVFAHDPAMRRALAQAFPGTRPLQCAA</sequence>
<keyword evidence="3" id="KW-1185">Reference proteome</keyword>
<dbReference type="InterPro" id="IPR002711">
    <property type="entry name" value="HNH"/>
</dbReference>
<evidence type="ECO:0000313" key="2">
    <source>
        <dbReference type="EMBL" id="UXH78758.1"/>
    </source>
</evidence>
<evidence type="ECO:0000313" key="3">
    <source>
        <dbReference type="Proteomes" id="UP001064933"/>
    </source>
</evidence>
<keyword evidence="2" id="KW-0540">Nuclease</keyword>
<protein>
    <submittedName>
        <fullName evidence="2">HNH endonuclease</fullName>
    </submittedName>
</protein>